<name>A0ACB8BT27_9AGAM</name>
<organism evidence="1 2">
    <name type="scientific">Leucogyrophana mollusca</name>
    <dbReference type="NCBI Taxonomy" id="85980"/>
    <lineage>
        <taxon>Eukaryota</taxon>
        <taxon>Fungi</taxon>
        <taxon>Dikarya</taxon>
        <taxon>Basidiomycota</taxon>
        <taxon>Agaricomycotina</taxon>
        <taxon>Agaricomycetes</taxon>
        <taxon>Agaricomycetidae</taxon>
        <taxon>Boletales</taxon>
        <taxon>Boletales incertae sedis</taxon>
        <taxon>Leucogyrophana</taxon>
    </lineage>
</organism>
<proteinExistence type="predicted"/>
<evidence type="ECO:0000313" key="2">
    <source>
        <dbReference type="Proteomes" id="UP000790709"/>
    </source>
</evidence>
<sequence>MTNDQFLSLQNNVKYHYKDSGAPDSEAYTTLVFIHGMGFNGGAFKKILSIAASQKCRVVSLYRRDYAPTTPFRDDERALLQQGADHESFIRKQGVEIAQFLLAFIRANDIPSTNSGLGEGGVVLVGWSLGAVHAHAMFAYLDALPEEEAAELAHYLHTVVLHDHSAVAMGFQNPPAYDISLWYNPDEEKRFKLFNDWVTGYYEHGNVLSKNTTRPESVLEFNTPTSKKAASLQDVPFEELSELMVIDTFAGSDMSMLFIGEEVRKTLTRRAIFDTKMAEKYLPALKVVYVCGGETAGIFFYAMWELERAVDNPQVNFGDRAKKAREVEFRYLPKGNHFFFWDDPEWALDQYRQCIAGFTARA</sequence>
<protein>
    <submittedName>
        <fullName evidence="1">Uncharacterized protein</fullName>
    </submittedName>
</protein>
<accession>A0ACB8BT27</accession>
<keyword evidence="2" id="KW-1185">Reference proteome</keyword>
<comment type="caution">
    <text evidence="1">The sequence shown here is derived from an EMBL/GenBank/DDBJ whole genome shotgun (WGS) entry which is preliminary data.</text>
</comment>
<evidence type="ECO:0000313" key="1">
    <source>
        <dbReference type="EMBL" id="KAH7928839.1"/>
    </source>
</evidence>
<dbReference type="EMBL" id="MU266348">
    <property type="protein sequence ID" value="KAH7928839.1"/>
    <property type="molecule type" value="Genomic_DNA"/>
</dbReference>
<reference evidence="1" key="1">
    <citation type="journal article" date="2021" name="New Phytol.">
        <title>Evolutionary innovations through gain and loss of genes in the ectomycorrhizal Boletales.</title>
        <authorList>
            <person name="Wu G."/>
            <person name="Miyauchi S."/>
            <person name="Morin E."/>
            <person name="Kuo A."/>
            <person name="Drula E."/>
            <person name="Varga T."/>
            <person name="Kohler A."/>
            <person name="Feng B."/>
            <person name="Cao Y."/>
            <person name="Lipzen A."/>
            <person name="Daum C."/>
            <person name="Hundley H."/>
            <person name="Pangilinan J."/>
            <person name="Johnson J."/>
            <person name="Barry K."/>
            <person name="LaButti K."/>
            <person name="Ng V."/>
            <person name="Ahrendt S."/>
            <person name="Min B."/>
            <person name="Choi I.G."/>
            <person name="Park H."/>
            <person name="Plett J.M."/>
            <person name="Magnuson J."/>
            <person name="Spatafora J.W."/>
            <person name="Nagy L.G."/>
            <person name="Henrissat B."/>
            <person name="Grigoriev I.V."/>
            <person name="Yang Z.L."/>
            <person name="Xu J."/>
            <person name="Martin F.M."/>
        </authorList>
    </citation>
    <scope>NUCLEOTIDE SEQUENCE</scope>
    <source>
        <strain evidence="1">KUC20120723A-06</strain>
    </source>
</reference>
<gene>
    <name evidence="1" type="ORF">BV22DRAFT_1044343</name>
</gene>
<dbReference type="Proteomes" id="UP000790709">
    <property type="component" value="Unassembled WGS sequence"/>
</dbReference>